<feature type="region of interest" description="Disordered" evidence="1">
    <location>
        <begin position="399"/>
        <end position="434"/>
    </location>
</feature>
<dbReference type="EMBL" id="KV441561">
    <property type="protein sequence ID" value="OAF99732.1"/>
    <property type="molecule type" value="Genomic_DNA"/>
</dbReference>
<dbReference type="Pfam" id="PF17283">
    <property type="entry name" value="Zn_ribbon_SprT"/>
    <property type="match status" value="1"/>
</dbReference>
<evidence type="ECO:0000313" key="4">
    <source>
        <dbReference type="Proteomes" id="UP000077069"/>
    </source>
</evidence>
<feature type="compositionally biased region" description="Pro residues" evidence="1">
    <location>
        <begin position="224"/>
        <end position="240"/>
    </location>
</feature>
<keyword evidence="4" id="KW-1185">Reference proteome</keyword>
<feature type="compositionally biased region" description="Low complexity" evidence="1">
    <location>
        <begin position="281"/>
        <end position="298"/>
    </location>
</feature>
<dbReference type="SMART" id="SM00731">
    <property type="entry name" value="SprT"/>
    <property type="match status" value="1"/>
</dbReference>
<dbReference type="OrthoDB" id="20772at2759"/>
<dbReference type="Pfam" id="PF10263">
    <property type="entry name" value="SprT-like"/>
    <property type="match status" value="1"/>
</dbReference>
<gene>
    <name evidence="3" type="ORF">CC84DRAFT_1156792</name>
</gene>
<evidence type="ECO:0000256" key="1">
    <source>
        <dbReference type="SAM" id="MobiDB-lite"/>
    </source>
</evidence>
<dbReference type="Proteomes" id="UP000077069">
    <property type="component" value="Unassembled WGS sequence"/>
</dbReference>
<feature type="compositionally biased region" description="Low complexity" evidence="1">
    <location>
        <begin position="334"/>
        <end position="343"/>
    </location>
</feature>
<feature type="domain" description="SprT-like" evidence="2">
    <location>
        <begin position="464"/>
        <end position="630"/>
    </location>
</feature>
<feature type="compositionally biased region" description="Pro residues" evidence="1">
    <location>
        <begin position="269"/>
        <end position="280"/>
    </location>
</feature>
<dbReference type="GO" id="GO:0006950">
    <property type="term" value="P:response to stress"/>
    <property type="evidence" value="ECO:0007669"/>
    <property type="project" value="UniProtKB-ARBA"/>
</dbReference>
<accession>A0A177BWE5</accession>
<dbReference type="PANTHER" id="PTHR23099">
    <property type="entry name" value="TRANSCRIPTIONAL REGULATOR"/>
    <property type="match status" value="1"/>
</dbReference>
<sequence>MARLRKPSPTEQTIFMPPPTPTTRTSPRKGVRETPSTRKLRYTSPEDSDEGSILVPKAPINQSPVRKQRVLRPMPSNATLAKRPSTESLRSLAATPDKDRRPRRPLREGGSAANHLYSKTLAKTVARKKGPLSLARSEVEETVVDENDVGQSILCGDADGPSEEDKENVRQSVEESDADEEPVVAARRRPEQPRGRRRVVSDSEEEEDEEWDDAVMSQHTQAPVPEPAWKPSTDMPPPPLVSNRPPFRKGHSTISNWAQDVIDLTSSPAPSPSFALPPPARARTASFAASSRASSRASNRGDDVLVYSPTPTKQRSPRKAPPISRPSTPPQLPSPSKLASPSKKNIRIPNVPNLRPSIDAFWDPEIVNDHNDKFSPSKPLLSPRKQNLFKQLEKQINSITISDDESDSFPSPTTSPRKKKVQSPTKKVSADGSSPTVAVLRAQRKDFAARKHAIAETFIAEVDMAITNGRIAELSSNTGGIQLVWSKTLKTTAGRANWRREQIRLRTGPLPTDTRVEIRHYCSIELAEKVIDDEERLYNVLAHEYCHLTTFMISEVRNNPHGAEFKSWGAKVTAAFRSRGVEVTTKHSYKIDYKYIWECVACGCEFKRHSKSIDPVRHSCGRCKAKLVQTKPTPRSGAVGKDGKKPNGEYQVFVKDNFAKVKKEMEGKGQDAAMGKVMEVVARAYREMKAGKAKEVESKVDDLEAAIESLRI</sequence>
<dbReference type="STRING" id="1460663.A0A177BWE5"/>
<dbReference type="InterPro" id="IPR006640">
    <property type="entry name" value="SprT-like_domain"/>
</dbReference>
<feature type="compositionally biased region" description="Acidic residues" evidence="1">
    <location>
        <begin position="202"/>
        <end position="213"/>
    </location>
</feature>
<evidence type="ECO:0000259" key="2">
    <source>
        <dbReference type="SMART" id="SM00731"/>
    </source>
</evidence>
<protein>
    <recommendedName>
        <fullName evidence="2">SprT-like domain-containing protein</fullName>
    </recommendedName>
</protein>
<organism evidence="3 4">
    <name type="scientific">Paraphaeosphaeria sporulosa</name>
    <dbReference type="NCBI Taxonomy" id="1460663"/>
    <lineage>
        <taxon>Eukaryota</taxon>
        <taxon>Fungi</taxon>
        <taxon>Dikarya</taxon>
        <taxon>Ascomycota</taxon>
        <taxon>Pezizomycotina</taxon>
        <taxon>Dothideomycetes</taxon>
        <taxon>Pleosporomycetidae</taxon>
        <taxon>Pleosporales</taxon>
        <taxon>Massarineae</taxon>
        <taxon>Didymosphaeriaceae</taxon>
        <taxon>Paraphaeosphaeria</taxon>
    </lineage>
</organism>
<dbReference type="GO" id="GO:0005634">
    <property type="term" value="C:nucleus"/>
    <property type="evidence" value="ECO:0007669"/>
    <property type="project" value="TreeGrafter"/>
</dbReference>
<proteinExistence type="predicted"/>
<dbReference type="InterPro" id="IPR035240">
    <property type="entry name" value="SprT_Zn_ribbon"/>
</dbReference>
<feature type="compositionally biased region" description="Polar residues" evidence="1">
    <location>
        <begin position="422"/>
        <end position="434"/>
    </location>
</feature>
<dbReference type="AlphaFoldDB" id="A0A177BWE5"/>
<feature type="region of interest" description="Disordered" evidence="1">
    <location>
        <begin position="1"/>
        <end position="354"/>
    </location>
</feature>
<evidence type="ECO:0000313" key="3">
    <source>
        <dbReference type="EMBL" id="OAF99732.1"/>
    </source>
</evidence>
<name>A0A177BWE5_9PLEO</name>
<reference evidence="3 4" key="1">
    <citation type="submission" date="2016-05" db="EMBL/GenBank/DDBJ databases">
        <title>Comparative analysis of secretome profiles of manganese(II)-oxidizing ascomycete fungi.</title>
        <authorList>
            <consortium name="DOE Joint Genome Institute"/>
            <person name="Zeiner C.A."/>
            <person name="Purvine S.O."/>
            <person name="Zink E.M."/>
            <person name="Wu S."/>
            <person name="Pasa-Tolic L."/>
            <person name="Chaput D.L."/>
            <person name="Haridas S."/>
            <person name="Grigoriev I.V."/>
            <person name="Santelli C.M."/>
            <person name="Hansel C.M."/>
        </authorList>
    </citation>
    <scope>NUCLEOTIDE SEQUENCE [LARGE SCALE GENOMIC DNA]</scope>
    <source>
        <strain evidence="3 4">AP3s5-JAC2a</strain>
    </source>
</reference>
<dbReference type="InParanoid" id="A0A177BWE5"/>
<dbReference type="GeneID" id="28760471"/>
<dbReference type="PANTHER" id="PTHR23099:SF0">
    <property type="entry name" value="GERM CELL NUCLEAR ACIDIC PROTEIN"/>
    <property type="match status" value="1"/>
</dbReference>
<feature type="compositionally biased region" description="Pro residues" evidence="1">
    <location>
        <begin position="319"/>
        <end position="333"/>
    </location>
</feature>
<dbReference type="RefSeq" id="XP_018030098.1">
    <property type="nucleotide sequence ID" value="XM_018176985.1"/>
</dbReference>